<evidence type="ECO:0000256" key="8">
    <source>
        <dbReference type="ARBA" id="ARBA00022989"/>
    </source>
</evidence>
<keyword evidence="6 10" id="KW-0812">Transmembrane</keyword>
<comment type="subcellular location">
    <subcellularLocation>
        <location evidence="1 10">Endoplasmic reticulum membrane</location>
        <topology evidence="1 10">Multi-pass membrane protein</topology>
    </subcellularLocation>
</comment>
<keyword evidence="5 10" id="KW-0808">Transferase</keyword>
<proteinExistence type="inferred from homology"/>
<dbReference type="UniPathway" id="UPA00378"/>
<dbReference type="GO" id="GO:0042281">
    <property type="term" value="F:dolichyl pyrophosphate Man9GlcNAc2 alpha-1,3-glucosyltransferase activity"/>
    <property type="evidence" value="ECO:0007669"/>
    <property type="project" value="TreeGrafter"/>
</dbReference>
<keyword evidence="8 10" id="KW-1133">Transmembrane helix</keyword>
<feature type="transmembrane region" description="Helical" evidence="10">
    <location>
        <begin position="296"/>
        <end position="316"/>
    </location>
</feature>
<dbReference type="EMBL" id="SEYY01012304">
    <property type="protein sequence ID" value="KAB7500894.1"/>
    <property type="molecule type" value="Genomic_DNA"/>
</dbReference>
<feature type="transmembrane region" description="Helical" evidence="10">
    <location>
        <begin position="323"/>
        <end position="341"/>
    </location>
</feature>
<evidence type="ECO:0000256" key="2">
    <source>
        <dbReference type="ARBA" id="ARBA00004922"/>
    </source>
</evidence>
<keyword evidence="4 10" id="KW-0328">Glycosyltransferase</keyword>
<feature type="transmembrane region" description="Helical" evidence="10">
    <location>
        <begin position="141"/>
        <end position="158"/>
    </location>
</feature>
<evidence type="ECO:0000256" key="5">
    <source>
        <dbReference type="ARBA" id="ARBA00022679"/>
    </source>
</evidence>
<dbReference type="AlphaFoldDB" id="A0A5N5T300"/>
<evidence type="ECO:0000256" key="7">
    <source>
        <dbReference type="ARBA" id="ARBA00022824"/>
    </source>
</evidence>
<sequence>MRDYINVCLFGIFLRWCVSLYPYSGAGKPPMFGDYEAQRHWQEITVNLPLKEWYINSTDNDLEYWGLDYPPLTAYHSLLCGLVARYINPNFTTLHVSRGFESKDHKLFMRYTVLVIDLLIFIPAAFLLFRNNENICKSKSGLFSCFSALMLYPGLFIIDYGHFQYNNASLGLFIIAVGLLYKNLDYASGIFFVLALNYKQMELYHSLPFFAYFLGKFYKENTFFQCLKKLSIMGFVVLFTFLVCWFPFLNNFELIFQIIRRIFPIARGLFEDKVASFWCSLSIIFKLKLMFSNSTMALICLLTTLSLSLPSSVHLFCYPKPNVFKYSLINISFIFFLFSFHVHEKSILLVAIPASLVFCEEPLIVCWFFIISIIKYDNAFIQKFTEKGQENQEFSTPYNHLASYFI</sequence>
<feature type="transmembrane region" description="Helical" evidence="10">
    <location>
        <begin position="108"/>
        <end position="129"/>
    </location>
</feature>
<dbReference type="OrthoDB" id="6333509at2759"/>
<organism evidence="11 12">
    <name type="scientific">Armadillidium nasatum</name>
    <dbReference type="NCBI Taxonomy" id="96803"/>
    <lineage>
        <taxon>Eukaryota</taxon>
        <taxon>Metazoa</taxon>
        <taxon>Ecdysozoa</taxon>
        <taxon>Arthropoda</taxon>
        <taxon>Crustacea</taxon>
        <taxon>Multicrustacea</taxon>
        <taxon>Malacostraca</taxon>
        <taxon>Eumalacostraca</taxon>
        <taxon>Peracarida</taxon>
        <taxon>Isopoda</taxon>
        <taxon>Oniscidea</taxon>
        <taxon>Crinocheta</taxon>
        <taxon>Armadillidiidae</taxon>
        <taxon>Armadillidium</taxon>
    </lineage>
</organism>
<feature type="transmembrane region" description="Helical" evidence="10">
    <location>
        <begin position="347"/>
        <end position="374"/>
    </location>
</feature>
<comment type="similarity">
    <text evidence="3 10">Belongs to the ALG6/ALG8 glucosyltransferase family.</text>
</comment>
<name>A0A5N5T300_9CRUS</name>
<gene>
    <name evidence="11" type="primary">Alg6_1</name>
    <name evidence="11" type="ORF">Anas_13124</name>
</gene>
<comment type="caution">
    <text evidence="11">The sequence shown here is derived from an EMBL/GenBank/DDBJ whole genome shotgun (WGS) entry which is preliminary data.</text>
</comment>
<evidence type="ECO:0000256" key="3">
    <source>
        <dbReference type="ARBA" id="ARBA00008715"/>
    </source>
</evidence>
<keyword evidence="12" id="KW-1185">Reference proteome</keyword>
<comment type="pathway">
    <text evidence="2 10">Protein modification; protein glycosylation.</text>
</comment>
<dbReference type="PANTHER" id="PTHR12413">
    <property type="entry name" value="DOLICHYL GLYCOSYLTRANSFERASE"/>
    <property type="match status" value="1"/>
</dbReference>
<dbReference type="Pfam" id="PF03155">
    <property type="entry name" value="Alg6_Alg8"/>
    <property type="match status" value="1"/>
</dbReference>
<feature type="transmembrane region" description="Helical" evidence="10">
    <location>
        <begin position="7"/>
        <end position="24"/>
    </location>
</feature>
<keyword evidence="7 10" id="KW-0256">Endoplasmic reticulum</keyword>
<dbReference type="Proteomes" id="UP000326759">
    <property type="component" value="Unassembled WGS sequence"/>
</dbReference>
<dbReference type="PANTHER" id="PTHR12413:SF1">
    <property type="entry name" value="DOLICHYL PYROPHOSPHATE MAN9GLCNAC2 ALPHA-1,3-GLUCOSYLTRANSFERASE"/>
    <property type="match status" value="1"/>
</dbReference>
<keyword evidence="9 10" id="KW-0472">Membrane</keyword>
<dbReference type="EC" id="2.4.1.-" evidence="10"/>
<evidence type="ECO:0000256" key="6">
    <source>
        <dbReference type="ARBA" id="ARBA00022692"/>
    </source>
</evidence>
<dbReference type="GO" id="GO:0005789">
    <property type="term" value="C:endoplasmic reticulum membrane"/>
    <property type="evidence" value="ECO:0007669"/>
    <property type="project" value="UniProtKB-SubCell"/>
</dbReference>
<evidence type="ECO:0000256" key="1">
    <source>
        <dbReference type="ARBA" id="ARBA00004477"/>
    </source>
</evidence>
<evidence type="ECO:0000256" key="9">
    <source>
        <dbReference type="ARBA" id="ARBA00023136"/>
    </source>
</evidence>
<evidence type="ECO:0000256" key="10">
    <source>
        <dbReference type="RuleBase" id="RU363110"/>
    </source>
</evidence>
<feature type="transmembrane region" description="Helical" evidence="10">
    <location>
        <begin position="230"/>
        <end position="248"/>
    </location>
</feature>
<reference evidence="11 12" key="1">
    <citation type="journal article" date="2019" name="PLoS Biol.">
        <title>Sex chromosomes control vertical transmission of feminizing Wolbachia symbionts in an isopod.</title>
        <authorList>
            <person name="Becking T."/>
            <person name="Chebbi M.A."/>
            <person name="Giraud I."/>
            <person name="Moumen B."/>
            <person name="Laverre T."/>
            <person name="Caubet Y."/>
            <person name="Peccoud J."/>
            <person name="Gilbert C."/>
            <person name="Cordaux R."/>
        </authorList>
    </citation>
    <scope>NUCLEOTIDE SEQUENCE [LARGE SCALE GENOMIC DNA]</scope>
    <source>
        <strain evidence="11">ANa2</strain>
        <tissue evidence="11">Whole body excluding digestive tract and cuticle</tissue>
    </source>
</reference>
<evidence type="ECO:0000313" key="12">
    <source>
        <dbReference type="Proteomes" id="UP000326759"/>
    </source>
</evidence>
<protein>
    <recommendedName>
        <fullName evidence="10">Alpha-1,3-glucosyltransferase</fullName>
        <ecNumber evidence="10">2.4.1.-</ecNumber>
    </recommendedName>
</protein>
<dbReference type="InterPro" id="IPR004856">
    <property type="entry name" value="Glyco_trans_ALG6/ALG8"/>
</dbReference>
<feature type="transmembrane region" description="Helical" evidence="10">
    <location>
        <begin position="170"/>
        <end position="195"/>
    </location>
</feature>
<accession>A0A5N5T300</accession>
<evidence type="ECO:0000256" key="4">
    <source>
        <dbReference type="ARBA" id="ARBA00022676"/>
    </source>
</evidence>
<evidence type="ECO:0000313" key="11">
    <source>
        <dbReference type="EMBL" id="KAB7500894.1"/>
    </source>
</evidence>